<name>A0AAU7PPT1_9FIRM</name>
<dbReference type="RefSeq" id="WP_349946739.1">
    <property type="nucleotide sequence ID" value="NZ_CP157940.1"/>
</dbReference>
<dbReference type="Pfam" id="PF14022">
    <property type="entry name" value="DUF4238"/>
    <property type="match status" value="1"/>
</dbReference>
<organism evidence="1">
    <name type="scientific">Lacrimispora sp. BS-2</name>
    <dbReference type="NCBI Taxonomy" id="3151850"/>
    <lineage>
        <taxon>Bacteria</taxon>
        <taxon>Bacillati</taxon>
        <taxon>Bacillota</taxon>
        <taxon>Clostridia</taxon>
        <taxon>Lachnospirales</taxon>
        <taxon>Lachnospiraceae</taxon>
        <taxon>Lacrimispora</taxon>
    </lineage>
</organism>
<dbReference type="EMBL" id="CP157940">
    <property type="protein sequence ID" value="XBS54227.1"/>
    <property type="molecule type" value="Genomic_DNA"/>
</dbReference>
<dbReference type="AlphaFoldDB" id="A0AAU7PPT1"/>
<evidence type="ECO:0000313" key="1">
    <source>
        <dbReference type="EMBL" id="XBS54227.1"/>
    </source>
</evidence>
<gene>
    <name evidence="1" type="ORF">ABFV83_00090</name>
</gene>
<reference evidence="1" key="1">
    <citation type="submission" date="2024-06" db="EMBL/GenBank/DDBJ databases">
        <title>Lacrimispora cavernae sp. nov., a novel anaerobe isolated from bat guano pile inside a cave.</title>
        <authorList>
            <person name="Miller S.L."/>
            <person name="Lu N."/>
            <person name="King J."/>
            <person name="Sankaranarayanan K."/>
            <person name="Lawson P.A."/>
        </authorList>
    </citation>
    <scope>NUCLEOTIDE SEQUENCE</scope>
    <source>
        <strain evidence="1">BS-2</strain>
    </source>
</reference>
<protein>
    <submittedName>
        <fullName evidence="1">DUF4238 domain-containing protein</fullName>
    </submittedName>
</protein>
<proteinExistence type="predicted"/>
<accession>A0AAU7PPT1</accession>
<sequence>MSEPKKQHYVPQTYLRKFSFSDGSVQKIFSLHKDQSKIICTNIRDTAAERHFYTIKKSDDQYIWENIYAKEIEPLMSNILSQITSQCENELIQDYSFVLTQEMKKQLSITMIFQLLRGRQSREFQRNIYSEVVLSVIKDVRERFLPIDETKEKILKAAIEEDDYFKLASMQATFDIKRLEKYINILIRKCFLVYRIIDNAEFITSDNPVMCLDALSLSAKPFNNGLAQNTTVIYFPVTSRLLIAAYDSSFYLGMLSEYDKRIIFLDSCKDQPFIKMQNQKQYEQCFNQVYAKRKEVLEELY</sequence>
<dbReference type="InterPro" id="IPR025332">
    <property type="entry name" value="DUF4238"/>
</dbReference>